<reference evidence="2" key="1">
    <citation type="submission" date="2017-04" db="EMBL/GenBank/DDBJ databases">
        <authorList>
            <person name="Varghese N."/>
            <person name="Submissions S."/>
        </authorList>
    </citation>
    <scope>NUCLEOTIDE SEQUENCE [LARGE SCALE GENOMIC DNA]</scope>
    <source>
        <strain evidence="2">Ballard 720</strain>
    </source>
</reference>
<dbReference type="Proteomes" id="UP000192911">
    <property type="component" value="Unassembled WGS sequence"/>
</dbReference>
<dbReference type="EMBL" id="FXAH01000016">
    <property type="protein sequence ID" value="SMF70901.1"/>
    <property type="molecule type" value="Genomic_DNA"/>
</dbReference>
<evidence type="ECO:0000313" key="2">
    <source>
        <dbReference type="Proteomes" id="UP000192911"/>
    </source>
</evidence>
<dbReference type="InterPro" id="IPR021087">
    <property type="entry name" value="Uncharacterised_PixA/AidA"/>
</dbReference>
<dbReference type="STRING" id="28094.SAMN06295900_116120"/>
<organism evidence="1 2">
    <name type="scientific">Trinickia caryophylli</name>
    <name type="common">Paraburkholderia caryophylli</name>
    <dbReference type="NCBI Taxonomy" id="28094"/>
    <lineage>
        <taxon>Bacteria</taxon>
        <taxon>Pseudomonadati</taxon>
        <taxon>Pseudomonadota</taxon>
        <taxon>Betaproteobacteria</taxon>
        <taxon>Burkholderiales</taxon>
        <taxon>Burkholderiaceae</taxon>
        <taxon>Trinickia</taxon>
    </lineage>
</organism>
<dbReference type="InterPro" id="IPR038712">
    <property type="entry name" value="PixA-like_sf"/>
</dbReference>
<evidence type="ECO:0000313" key="1">
    <source>
        <dbReference type="EMBL" id="SMF70901.1"/>
    </source>
</evidence>
<gene>
    <name evidence="1" type="ORF">SAMN06295900_116120</name>
</gene>
<name>A0A1X7GK93_TRICW</name>
<dbReference type="OrthoDB" id="8705346at2"/>
<dbReference type="GeneID" id="95552106"/>
<dbReference type="Gene3D" id="2.60.40.3910">
    <property type="entry name" value="Inclusion body protein"/>
    <property type="match status" value="1"/>
</dbReference>
<proteinExistence type="predicted"/>
<sequence length="183" mass="20072">MALIDVLIVVDALNIVRNFPRNNGGRGQNPYVSLGEASSLNYLYMLAPRVDVISDEGDAGIDIRAKAGDIIRWRMTTMSEGTGFSCFMTHFVFTSDPYNSLTPPEQKYRTVTTLQIDKNAPMLKGVAPITRDDFYWESTVKNAGRVVYHGEFLLFAPSDDCDGGGTGGTGDPYGGFQWDPAVN</sequence>
<dbReference type="Pfam" id="PF12306">
    <property type="entry name" value="PixA"/>
    <property type="match status" value="1"/>
</dbReference>
<accession>A0A1X7GK93</accession>
<keyword evidence="2" id="KW-1185">Reference proteome</keyword>
<dbReference type="AlphaFoldDB" id="A0A1X7GK93"/>
<protein>
    <submittedName>
        <fullName evidence="1">Inclusion body protein</fullName>
    </submittedName>
</protein>
<dbReference type="RefSeq" id="WP_085229866.1">
    <property type="nucleotide sequence ID" value="NZ_BSQD01000014.1"/>
</dbReference>